<dbReference type="AlphaFoldDB" id="A0A1I3W380"/>
<protein>
    <recommendedName>
        <fullName evidence="3">Negative regulator of RcsB-dependent stress response</fullName>
    </recommendedName>
</protein>
<dbReference type="InterPro" id="IPR011990">
    <property type="entry name" value="TPR-like_helical_dom_sf"/>
</dbReference>
<dbReference type="EMBL" id="FORX01000012">
    <property type="protein sequence ID" value="SFK01900.1"/>
    <property type="molecule type" value="Genomic_DNA"/>
</dbReference>
<dbReference type="RefSeq" id="WP_092375792.1">
    <property type="nucleotide sequence ID" value="NZ_FORX01000012.1"/>
</dbReference>
<sequence>MEERKETHDILATIEQEMDSDIHPLLKKILDNIKPIGITIGGIVIAVAVYSGVTTYQESQHEKAVSELGVIMTMADQTARIEKLEAFAKSGPKELRAAAQLELARIFMDQNDYEKAAGAWSSVGQGADIRVIAGLGEAKALILKGDHAKAVEILSALKKDAGQEFMPAISANLAFAAEKAGQIELAISEYEALKSKEAGNEAFLDYKIGTLKSKS</sequence>
<accession>A0A1I3W380</accession>
<proteinExistence type="predicted"/>
<evidence type="ECO:0008006" key="3">
    <source>
        <dbReference type="Google" id="ProtNLM"/>
    </source>
</evidence>
<evidence type="ECO:0000313" key="2">
    <source>
        <dbReference type="Proteomes" id="UP000198635"/>
    </source>
</evidence>
<gene>
    <name evidence="1" type="ORF">SAMN04488082_11214</name>
</gene>
<dbReference type="STRING" id="52560.SAMN04488082_11214"/>
<name>A0A1I3W380_9BACT</name>
<organism evidence="1 2">
    <name type="scientific">Desulfomicrobium apsheronum</name>
    <dbReference type="NCBI Taxonomy" id="52560"/>
    <lineage>
        <taxon>Bacteria</taxon>
        <taxon>Pseudomonadati</taxon>
        <taxon>Thermodesulfobacteriota</taxon>
        <taxon>Desulfovibrionia</taxon>
        <taxon>Desulfovibrionales</taxon>
        <taxon>Desulfomicrobiaceae</taxon>
        <taxon>Desulfomicrobium</taxon>
    </lineage>
</organism>
<dbReference type="Proteomes" id="UP000198635">
    <property type="component" value="Unassembled WGS sequence"/>
</dbReference>
<keyword evidence="2" id="KW-1185">Reference proteome</keyword>
<evidence type="ECO:0000313" key="1">
    <source>
        <dbReference type="EMBL" id="SFK01900.1"/>
    </source>
</evidence>
<dbReference type="Gene3D" id="1.25.40.10">
    <property type="entry name" value="Tetratricopeptide repeat domain"/>
    <property type="match status" value="1"/>
</dbReference>
<dbReference type="OrthoDB" id="5470884at2"/>
<dbReference type="SUPFAM" id="SSF48452">
    <property type="entry name" value="TPR-like"/>
    <property type="match status" value="1"/>
</dbReference>
<reference evidence="2" key="1">
    <citation type="submission" date="2016-10" db="EMBL/GenBank/DDBJ databases">
        <authorList>
            <person name="Varghese N."/>
            <person name="Submissions S."/>
        </authorList>
    </citation>
    <scope>NUCLEOTIDE SEQUENCE [LARGE SCALE GENOMIC DNA]</scope>
    <source>
        <strain evidence="2">DSM 5918</strain>
    </source>
</reference>